<evidence type="ECO:0000256" key="1">
    <source>
        <dbReference type="SAM" id="MobiDB-lite"/>
    </source>
</evidence>
<dbReference type="Proteomes" id="UP001583172">
    <property type="component" value="Unassembled WGS sequence"/>
</dbReference>
<gene>
    <name evidence="2" type="ORF">VTJ49DRAFT_3752</name>
</gene>
<name>A0ABR3V6T4_HUMIN</name>
<comment type="caution">
    <text evidence="2">The sequence shown here is derived from an EMBL/GenBank/DDBJ whole genome shotgun (WGS) entry which is preliminary data.</text>
</comment>
<reference evidence="2 3" key="1">
    <citation type="journal article" date="2024" name="Commun. Biol.">
        <title>Comparative genomic analysis of thermophilic fungi reveals convergent evolutionary adaptations and gene losses.</title>
        <authorList>
            <person name="Steindorff A.S."/>
            <person name="Aguilar-Pontes M.V."/>
            <person name="Robinson A.J."/>
            <person name="Andreopoulos B."/>
            <person name="LaButti K."/>
            <person name="Kuo A."/>
            <person name="Mondo S."/>
            <person name="Riley R."/>
            <person name="Otillar R."/>
            <person name="Haridas S."/>
            <person name="Lipzen A."/>
            <person name="Grimwood J."/>
            <person name="Schmutz J."/>
            <person name="Clum A."/>
            <person name="Reid I.D."/>
            <person name="Moisan M.C."/>
            <person name="Butler G."/>
            <person name="Nguyen T.T.M."/>
            <person name="Dewar K."/>
            <person name="Conant G."/>
            <person name="Drula E."/>
            <person name="Henrissat B."/>
            <person name="Hansel C."/>
            <person name="Singer S."/>
            <person name="Hutchinson M.I."/>
            <person name="de Vries R.P."/>
            <person name="Natvig D.O."/>
            <person name="Powell A.J."/>
            <person name="Tsang A."/>
            <person name="Grigoriev I.V."/>
        </authorList>
    </citation>
    <scope>NUCLEOTIDE SEQUENCE [LARGE SCALE GENOMIC DNA]</scope>
    <source>
        <strain evidence="2 3">CBS 620.91</strain>
    </source>
</reference>
<evidence type="ECO:0000313" key="3">
    <source>
        <dbReference type="Proteomes" id="UP001583172"/>
    </source>
</evidence>
<accession>A0ABR3V6T4</accession>
<protein>
    <submittedName>
        <fullName evidence="2">Uncharacterized protein</fullName>
    </submittedName>
</protein>
<proteinExistence type="predicted"/>
<keyword evidence="3" id="KW-1185">Reference proteome</keyword>
<dbReference type="EMBL" id="JAZGSY010000291">
    <property type="protein sequence ID" value="KAL1837472.1"/>
    <property type="molecule type" value="Genomic_DNA"/>
</dbReference>
<organism evidence="2 3">
    <name type="scientific">Humicola insolens</name>
    <name type="common">Soft-rot fungus</name>
    <dbReference type="NCBI Taxonomy" id="85995"/>
    <lineage>
        <taxon>Eukaryota</taxon>
        <taxon>Fungi</taxon>
        <taxon>Dikarya</taxon>
        <taxon>Ascomycota</taxon>
        <taxon>Pezizomycotina</taxon>
        <taxon>Sordariomycetes</taxon>
        <taxon>Sordariomycetidae</taxon>
        <taxon>Sordariales</taxon>
        <taxon>Chaetomiaceae</taxon>
        <taxon>Mycothermus</taxon>
    </lineage>
</organism>
<evidence type="ECO:0000313" key="2">
    <source>
        <dbReference type="EMBL" id="KAL1837472.1"/>
    </source>
</evidence>
<sequence length="236" mass="25687">MLTATKPMASPAMHCEAGEAVRPALIFSARPEETGELRHPQRLAVGFEQRVGFDVGVLLEAGIHPRKLLRGRLALEARLPFGKRHALDELARRLLVELALARFLDPVGEAVAAEAGQPHQVDVLGIAARAQMARQPAECGGDDPIIERIEMGHHILHGLIQAHLELEACLHKARMYMTKTITPQSRKVRVLATLGPASDTPEMIANAVLPRASDHDPRRPGGPAKFTCTDFKADLS</sequence>
<feature type="region of interest" description="Disordered" evidence="1">
    <location>
        <begin position="211"/>
        <end position="236"/>
    </location>
</feature>